<keyword evidence="2" id="KW-0812">Transmembrane</keyword>
<comment type="cofactor">
    <cofactor evidence="1">
        <name>Mg(2+)</name>
        <dbReference type="ChEBI" id="CHEBI:18420"/>
    </cofactor>
</comment>
<dbReference type="CDD" id="cd01949">
    <property type="entry name" value="GGDEF"/>
    <property type="match status" value="1"/>
</dbReference>
<comment type="caution">
    <text evidence="5">The sequence shown here is derived from an EMBL/GenBank/DDBJ whole genome shotgun (WGS) entry which is preliminary data.</text>
</comment>
<name>A0A7U8C1H2_NEPCE</name>
<protein>
    <submittedName>
        <fullName evidence="5">Diguanylate cyclase/phosphodiesterase (GGDEF &amp; EAL domains)</fullName>
    </submittedName>
</protein>
<dbReference type="Proteomes" id="UP000002171">
    <property type="component" value="Unassembled WGS sequence"/>
</dbReference>
<evidence type="ECO:0000259" key="3">
    <source>
        <dbReference type="PROSITE" id="PS50883"/>
    </source>
</evidence>
<dbReference type="EMBL" id="AAOW01000032">
    <property type="protein sequence ID" value="EAR59808.1"/>
    <property type="molecule type" value="Genomic_DNA"/>
</dbReference>
<keyword evidence="6" id="KW-1185">Reference proteome</keyword>
<evidence type="ECO:0000313" key="6">
    <source>
        <dbReference type="Proteomes" id="UP000002171"/>
    </source>
</evidence>
<accession>A0A7U8C1H2</accession>
<dbReference type="SMART" id="SM00267">
    <property type="entry name" value="GGDEF"/>
    <property type="match status" value="1"/>
</dbReference>
<gene>
    <name evidence="5" type="ORF">MED92_08600</name>
</gene>
<feature type="domain" description="GGDEF" evidence="4">
    <location>
        <begin position="470"/>
        <end position="604"/>
    </location>
</feature>
<feature type="transmembrane region" description="Helical" evidence="2">
    <location>
        <begin position="22"/>
        <end position="40"/>
    </location>
</feature>
<evidence type="ECO:0000256" key="2">
    <source>
        <dbReference type="SAM" id="Phobius"/>
    </source>
</evidence>
<dbReference type="InterPro" id="IPR029787">
    <property type="entry name" value="Nucleotide_cyclase"/>
</dbReference>
<dbReference type="InterPro" id="IPR001633">
    <property type="entry name" value="EAL_dom"/>
</dbReference>
<dbReference type="PROSITE" id="PS50887">
    <property type="entry name" value="GGDEF"/>
    <property type="match status" value="1"/>
</dbReference>
<dbReference type="Gene3D" id="3.20.20.450">
    <property type="entry name" value="EAL domain"/>
    <property type="match status" value="1"/>
</dbReference>
<dbReference type="PANTHER" id="PTHR33121">
    <property type="entry name" value="CYCLIC DI-GMP PHOSPHODIESTERASE PDEF"/>
    <property type="match status" value="1"/>
</dbReference>
<dbReference type="InterPro" id="IPR035919">
    <property type="entry name" value="EAL_sf"/>
</dbReference>
<organism evidence="5 6">
    <name type="scientific">Neptuniibacter caesariensis</name>
    <dbReference type="NCBI Taxonomy" id="207954"/>
    <lineage>
        <taxon>Bacteria</taxon>
        <taxon>Pseudomonadati</taxon>
        <taxon>Pseudomonadota</taxon>
        <taxon>Gammaproteobacteria</taxon>
        <taxon>Oceanospirillales</taxon>
        <taxon>Oceanospirillaceae</taxon>
        <taxon>Neptuniibacter</taxon>
    </lineage>
</organism>
<dbReference type="FunFam" id="3.30.70.270:FF:000001">
    <property type="entry name" value="Diguanylate cyclase domain protein"/>
    <property type="match status" value="1"/>
</dbReference>
<dbReference type="Pfam" id="PF00990">
    <property type="entry name" value="GGDEF"/>
    <property type="match status" value="1"/>
</dbReference>
<dbReference type="GO" id="GO:0071111">
    <property type="term" value="F:cyclic-guanylate-specific phosphodiesterase activity"/>
    <property type="evidence" value="ECO:0007669"/>
    <property type="project" value="InterPro"/>
</dbReference>
<evidence type="ECO:0000256" key="1">
    <source>
        <dbReference type="ARBA" id="ARBA00001946"/>
    </source>
</evidence>
<evidence type="ECO:0000313" key="5">
    <source>
        <dbReference type="EMBL" id="EAR59808.1"/>
    </source>
</evidence>
<dbReference type="PROSITE" id="PS50883">
    <property type="entry name" value="EAL"/>
    <property type="match status" value="1"/>
</dbReference>
<dbReference type="Gene3D" id="3.30.70.270">
    <property type="match status" value="1"/>
</dbReference>
<dbReference type="CDD" id="cd01948">
    <property type="entry name" value="EAL"/>
    <property type="match status" value="1"/>
</dbReference>
<keyword evidence="2" id="KW-0472">Membrane</keyword>
<dbReference type="AlphaFoldDB" id="A0A7U8C1H2"/>
<dbReference type="PANTHER" id="PTHR33121:SF71">
    <property type="entry name" value="OXYGEN SENSOR PROTEIN DOSP"/>
    <property type="match status" value="1"/>
</dbReference>
<dbReference type="InterPro" id="IPR043128">
    <property type="entry name" value="Rev_trsase/Diguanyl_cyclase"/>
</dbReference>
<dbReference type="InterPro" id="IPR000160">
    <property type="entry name" value="GGDEF_dom"/>
</dbReference>
<dbReference type="Gene3D" id="3.30.450.290">
    <property type="match status" value="1"/>
</dbReference>
<evidence type="ECO:0000259" key="4">
    <source>
        <dbReference type="PROSITE" id="PS50887"/>
    </source>
</evidence>
<dbReference type="NCBIfam" id="TIGR00254">
    <property type="entry name" value="GGDEF"/>
    <property type="match status" value="1"/>
</dbReference>
<dbReference type="Pfam" id="PF00563">
    <property type="entry name" value="EAL"/>
    <property type="match status" value="1"/>
</dbReference>
<reference evidence="5 6" key="1">
    <citation type="submission" date="2006-02" db="EMBL/GenBank/DDBJ databases">
        <authorList>
            <person name="Pinhassi J."/>
            <person name="Pedros-Alio C."/>
            <person name="Ferriera S."/>
            <person name="Johnson J."/>
            <person name="Kravitz S."/>
            <person name="Halpern A."/>
            <person name="Remington K."/>
            <person name="Beeson K."/>
            <person name="Tran B."/>
            <person name="Rogers Y.-H."/>
            <person name="Friedman R."/>
            <person name="Venter J.C."/>
        </authorList>
    </citation>
    <scope>NUCLEOTIDE SEQUENCE [LARGE SCALE GENOMIC DNA]</scope>
    <source>
        <strain evidence="5 6">MED92</strain>
    </source>
</reference>
<dbReference type="SUPFAM" id="SSF55073">
    <property type="entry name" value="Nucleotide cyclase"/>
    <property type="match status" value="1"/>
</dbReference>
<keyword evidence="2" id="KW-1133">Transmembrane helix</keyword>
<feature type="domain" description="EAL" evidence="3">
    <location>
        <begin position="614"/>
        <end position="863"/>
    </location>
</feature>
<dbReference type="SUPFAM" id="SSF141868">
    <property type="entry name" value="EAL domain-like"/>
    <property type="match status" value="1"/>
</dbReference>
<proteinExistence type="predicted"/>
<sequence length="863" mass="97875">MDLLVSKLSATSIRSFLLKRTFLYSALGFLVLFFVTHHAFNKSVERSAVEVAERVAKQTFNSMYLVMSQGWNRQQLNDFISQMETDNNYSDLKVKLYRGDLVNQKFGFMQSPEQTAIHKQVLASGEAQLQIEDQVLSYYYPLRAKEVCTNCHTNIEEGDTLGMIEVTQKLDRSFFNAQKELLLTLVLVSPLPLLLAFFATRQISSGVNRSITDLAERIESIESVSDLERFKQDKGSISFKELQVILSQVSSLASKLKDIAVDKELLEFEIRLLEKFVITSEVVKDWREYVSYLMVDINKVMNVYTMFSIFKVENEVFDLEIFWFQPPSKKTKELMEQAIMRRLEHDDSIFALGGVNLRHNVVNEYADEIELDQESVELQTKSLLVETPKIGGIVGIGVHSDTIQDSTKVLVLESILSTLLNVVGSVRAIYKYTKDLEYYATRDPLTSLYNQRMFWELLDYELDRSDRHGYKTALLLLDLDNFKSINDGYGHSWGDKLLADFADYLQKSLGKEAIIARYGGDEFVIVVPEADAAEASAIAELVLTTIRNHSLYYDSNTNLKLTGSLGMGIYPDHAKNKKDLFMFVDNLMYRAKSLGKDQIALPDENELVDIFKEMSDKTVLVTQAIENRELIPAFQPIVSSGDGSIHAVEVLSRIQLPDNKLMSANEFIEIAESIGKVHLLDYIVMDKAFQQVKETGYDGKVFINLSPRSIVISDFIPTIRKLAEDHQIAPETVVFEITERDTVKNIAVLESFVLNLKDQGFQLAIDDFGSGFSSFHYLKHLPIDYVKIEGEFIANMANDARDMAFVNSISQLSQELQVETVAEFVESEEVMKLVAEAGITFSQGYHIGKPTLQLAEVIQTNLQ</sequence>
<dbReference type="InterPro" id="IPR050706">
    <property type="entry name" value="Cyclic-di-GMP_PDE-like"/>
</dbReference>
<dbReference type="SMART" id="SM00052">
    <property type="entry name" value="EAL"/>
    <property type="match status" value="1"/>
</dbReference>